<reference evidence="2 3" key="1">
    <citation type="submission" date="2020-08" db="EMBL/GenBank/DDBJ databases">
        <title>Draft genome sequencing of an Anaerocolumna strain isolated from anoxic soil subjected to BSD treatment.</title>
        <authorList>
            <person name="Uek A."/>
            <person name="Tonouchi A."/>
        </authorList>
    </citation>
    <scope>NUCLEOTIDE SEQUENCE [LARGE SCALE GENOMIC DNA]</scope>
    <source>
        <strain evidence="2 3">CTTW</strain>
    </source>
</reference>
<organism evidence="2 3">
    <name type="scientific">Anaerocolumna chitinilytica</name>
    <dbReference type="NCBI Taxonomy" id="1727145"/>
    <lineage>
        <taxon>Bacteria</taxon>
        <taxon>Bacillati</taxon>
        <taxon>Bacillota</taxon>
        <taxon>Clostridia</taxon>
        <taxon>Lachnospirales</taxon>
        <taxon>Lachnospiraceae</taxon>
        <taxon>Anaerocolumna</taxon>
    </lineage>
</organism>
<dbReference type="RefSeq" id="WP_185256457.1">
    <property type="nucleotide sequence ID" value="NZ_AP023368.1"/>
</dbReference>
<name>A0A7I8DQX3_9FIRM</name>
<dbReference type="InterPro" id="IPR050177">
    <property type="entry name" value="Lipid_A_modif_metabolic_enz"/>
</dbReference>
<keyword evidence="3" id="KW-1185">Reference proteome</keyword>
<dbReference type="EMBL" id="AP023368">
    <property type="protein sequence ID" value="BCK00824.1"/>
    <property type="molecule type" value="Genomic_DNA"/>
</dbReference>
<evidence type="ECO:0000259" key="1">
    <source>
        <dbReference type="Pfam" id="PF01370"/>
    </source>
</evidence>
<dbReference type="AlphaFoldDB" id="A0A7I8DQX3"/>
<reference evidence="2 3" key="2">
    <citation type="submission" date="2020-08" db="EMBL/GenBank/DDBJ databases">
        <authorList>
            <person name="Ueki A."/>
            <person name="Tonouchi A."/>
        </authorList>
    </citation>
    <scope>NUCLEOTIDE SEQUENCE [LARGE SCALE GENOMIC DNA]</scope>
    <source>
        <strain evidence="2 3">CTTW</strain>
    </source>
</reference>
<dbReference type="Pfam" id="PF01370">
    <property type="entry name" value="Epimerase"/>
    <property type="match status" value="1"/>
</dbReference>
<proteinExistence type="predicted"/>
<dbReference type="PANTHER" id="PTHR43245:SF58">
    <property type="entry name" value="BLL5923 PROTEIN"/>
    <property type="match status" value="1"/>
</dbReference>
<sequence length="290" mass="33756">MKKVLITGANSYIGTSFEKWMQQWLNQYIIDTVDMIDGKWREKDFSMYDIVVHVAGIAHVDIKKATNEIKELYFRVNRDLAIETAVKAKKDGVKQFIFISSIIVYGDSSQFNKCRIIDQDTIPHPSNFYGESKLQAENVINEMQCETFRVAIIRPPIIYGKGSKGNYTILAKYACKFPIFPNVENQRSMLYIDNLCELIHMIIDNEDCGLFFPQNEEYIKTSELVKRIAEVHGNKIILTKLFNPFLYFFSFKIQIINKVFGSLVYDKGMSNYSRKYQVYNLDESIIKTEK</sequence>
<dbReference type="SUPFAM" id="SSF51735">
    <property type="entry name" value="NAD(P)-binding Rossmann-fold domains"/>
    <property type="match status" value="1"/>
</dbReference>
<feature type="domain" description="NAD-dependent epimerase/dehydratase" evidence="1">
    <location>
        <begin position="29"/>
        <end position="206"/>
    </location>
</feature>
<dbReference type="PANTHER" id="PTHR43245">
    <property type="entry name" value="BIFUNCTIONAL POLYMYXIN RESISTANCE PROTEIN ARNA"/>
    <property type="match status" value="1"/>
</dbReference>
<dbReference type="InterPro" id="IPR001509">
    <property type="entry name" value="Epimerase_deHydtase"/>
</dbReference>
<dbReference type="Proteomes" id="UP000515703">
    <property type="component" value="Chromosome"/>
</dbReference>
<evidence type="ECO:0000313" key="2">
    <source>
        <dbReference type="EMBL" id="BCK00824.1"/>
    </source>
</evidence>
<evidence type="ECO:0000313" key="3">
    <source>
        <dbReference type="Proteomes" id="UP000515703"/>
    </source>
</evidence>
<protein>
    <submittedName>
        <fullName evidence="2">UDP-glucose 4-epimerase</fullName>
    </submittedName>
</protein>
<dbReference type="InterPro" id="IPR036291">
    <property type="entry name" value="NAD(P)-bd_dom_sf"/>
</dbReference>
<accession>A0A7I8DQX3</accession>
<dbReference type="KEGG" id="acht:bsdcttw_38640"/>
<gene>
    <name evidence="2" type="ORF">bsdcttw_38640</name>
</gene>
<dbReference type="Gene3D" id="3.40.50.720">
    <property type="entry name" value="NAD(P)-binding Rossmann-like Domain"/>
    <property type="match status" value="1"/>
</dbReference>